<dbReference type="InterPro" id="IPR029787">
    <property type="entry name" value="Nucleotide_cyclase"/>
</dbReference>
<name>A7HLS0_FERNB</name>
<dbReference type="SMART" id="SM00267">
    <property type="entry name" value="GGDEF"/>
    <property type="match status" value="1"/>
</dbReference>
<dbReference type="PANTHER" id="PTHR45138:SF9">
    <property type="entry name" value="DIGUANYLATE CYCLASE DGCM-RELATED"/>
    <property type="match status" value="1"/>
</dbReference>
<reference evidence="3 4" key="2">
    <citation type="journal article" date="2009" name="Proc. Natl. Acad. Sci. U.S.A.">
        <title>On the chimeric nature, thermophilic origin, and phylogenetic placement of the Thermotogales.</title>
        <authorList>
            <person name="Zhaxybayeva O."/>
            <person name="Swithers K.S."/>
            <person name="Lapierre P."/>
            <person name="Fournier G.P."/>
            <person name="Bickhart D.M."/>
            <person name="DeBoy R.T."/>
            <person name="Nelson K.E."/>
            <person name="Nesbo C.L."/>
            <person name="Doolittle W.F."/>
            <person name="Gogarten J.P."/>
            <person name="Noll K.M."/>
        </authorList>
    </citation>
    <scope>NUCLEOTIDE SEQUENCE [LARGE SCALE GENOMIC DNA]</scope>
    <source>
        <strain evidence="4">ATCC 35602 / DSM 5306 / Rt17-B1</strain>
    </source>
</reference>
<feature type="domain" description="GGDEF" evidence="2">
    <location>
        <begin position="402"/>
        <end position="535"/>
    </location>
</feature>
<keyword evidence="4" id="KW-1185">Reference proteome</keyword>
<dbReference type="eggNOG" id="COG3829">
    <property type="taxonomic scope" value="Bacteria"/>
</dbReference>
<dbReference type="InterPro" id="IPR043128">
    <property type="entry name" value="Rev_trsase/Diguanyl_cyclase"/>
</dbReference>
<dbReference type="STRING" id="381764.Fnod_1003"/>
<dbReference type="InterPro" id="IPR000160">
    <property type="entry name" value="GGDEF_dom"/>
</dbReference>
<dbReference type="Gene3D" id="3.30.450.20">
    <property type="entry name" value="PAS domain"/>
    <property type="match status" value="1"/>
</dbReference>
<dbReference type="InterPro" id="IPR000014">
    <property type="entry name" value="PAS"/>
</dbReference>
<dbReference type="CDD" id="cd01949">
    <property type="entry name" value="GGDEF"/>
    <property type="match status" value="1"/>
</dbReference>
<dbReference type="HOGENOM" id="CLU_000445_11_24_0"/>
<dbReference type="Pfam" id="PF13426">
    <property type="entry name" value="PAS_9"/>
    <property type="match status" value="1"/>
</dbReference>
<evidence type="ECO:0000313" key="4">
    <source>
        <dbReference type="Proteomes" id="UP000002415"/>
    </source>
</evidence>
<dbReference type="RefSeq" id="WP_011994168.1">
    <property type="nucleotide sequence ID" value="NC_009718.1"/>
</dbReference>
<protein>
    <submittedName>
        <fullName evidence="3">Diguanylate cyclase with PAS/PAC sensor</fullName>
    </submittedName>
</protein>
<organism evidence="3 4">
    <name type="scientific">Fervidobacterium nodosum (strain ATCC 35602 / DSM 5306 / Rt17-B1)</name>
    <dbReference type="NCBI Taxonomy" id="381764"/>
    <lineage>
        <taxon>Bacteria</taxon>
        <taxon>Thermotogati</taxon>
        <taxon>Thermotogota</taxon>
        <taxon>Thermotogae</taxon>
        <taxon>Thermotogales</taxon>
        <taxon>Fervidobacteriaceae</taxon>
        <taxon>Fervidobacterium</taxon>
    </lineage>
</organism>
<dbReference type="GO" id="GO:0052621">
    <property type="term" value="F:diguanylate cyclase activity"/>
    <property type="evidence" value="ECO:0007669"/>
    <property type="project" value="TreeGrafter"/>
</dbReference>
<evidence type="ECO:0000259" key="2">
    <source>
        <dbReference type="PROSITE" id="PS50887"/>
    </source>
</evidence>
<dbReference type="CDD" id="cd00130">
    <property type="entry name" value="PAS"/>
    <property type="match status" value="1"/>
</dbReference>
<dbReference type="OrthoDB" id="9805474at2"/>
<dbReference type="AlphaFoldDB" id="A7HLS0"/>
<dbReference type="NCBIfam" id="TIGR00254">
    <property type="entry name" value="GGDEF"/>
    <property type="match status" value="1"/>
</dbReference>
<evidence type="ECO:0000259" key="1">
    <source>
        <dbReference type="PROSITE" id="PS50112"/>
    </source>
</evidence>
<dbReference type="eggNOG" id="COG2199">
    <property type="taxonomic scope" value="Bacteria"/>
</dbReference>
<dbReference type="SUPFAM" id="SSF55785">
    <property type="entry name" value="PYP-like sensor domain (PAS domain)"/>
    <property type="match status" value="1"/>
</dbReference>
<gene>
    <name evidence="3" type="ordered locus">Fnod_1003</name>
</gene>
<dbReference type="NCBIfam" id="TIGR00229">
    <property type="entry name" value="sensory_box"/>
    <property type="match status" value="1"/>
</dbReference>
<dbReference type="Proteomes" id="UP000002415">
    <property type="component" value="Chromosome"/>
</dbReference>
<dbReference type="InterPro" id="IPR035965">
    <property type="entry name" value="PAS-like_dom_sf"/>
</dbReference>
<dbReference type="InterPro" id="IPR050469">
    <property type="entry name" value="Diguanylate_Cyclase"/>
</dbReference>
<reference evidence="3 4" key="1">
    <citation type="submission" date="2007-07" db="EMBL/GenBank/DDBJ databases">
        <title>Complete sequence of Fervidobacterium nodosum Rt17-B1.</title>
        <authorList>
            <consortium name="US DOE Joint Genome Institute"/>
            <person name="Copeland A."/>
            <person name="Lucas S."/>
            <person name="Lapidus A."/>
            <person name="Barry K."/>
            <person name="Glavina del Rio T."/>
            <person name="Dalin E."/>
            <person name="Tice H."/>
            <person name="Pitluck S."/>
            <person name="Saunders E."/>
            <person name="Brettin T."/>
            <person name="Bruce D."/>
            <person name="Detter J.C."/>
            <person name="Han C."/>
            <person name="Schmutz J."/>
            <person name="Larimer F."/>
            <person name="Land M."/>
            <person name="Hauser L."/>
            <person name="Kyrpides N."/>
            <person name="Mikhailova N."/>
            <person name="Nelson K."/>
            <person name="Gogarten J.P."/>
            <person name="Noll K."/>
            <person name="Richardson P."/>
        </authorList>
    </citation>
    <scope>NUCLEOTIDE SEQUENCE [LARGE SCALE GENOMIC DNA]</scope>
    <source>
        <strain evidence="4">ATCC 35602 / DSM 5306 / Rt17-B1</strain>
    </source>
</reference>
<accession>A7HLS0</accession>
<dbReference type="PROSITE" id="PS50112">
    <property type="entry name" value="PAS"/>
    <property type="match status" value="1"/>
</dbReference>
<proteinExistence type="predicted"/>
<dbReference type="KEGG" id="fno:Fnod_1003"/>
<sequence length="538" mass="62337">MVVFINTREIFNEELFQLFISLSKSSIFLILCDSNGNILNYSDNAPEFIVKNRNIFDVVDGLKEFIENIKYESSVSLDNFFSTKKSKELPIVEKLRLIPIIKKDNYLILGEVVTQKVLIDEYISERLNTLNMYLEFAPVFFVVLNKEGNIDYINSWALRKTGYNFEEIIGKNWFEIFIPEDIRNKVFDVFKLILDKKIELAQTYENEILTKDGKFITVLWENKLLVKNNEPFGTISVGVDVTDKKIKDFEGSVLFELLNTFSESDYQRALKRISAVLRKDCNFSFIKVEIITSEEIHESLILDNTEYNKGAQENLEGLNIYEKKTEDKTIRIYTKCEKLPKYATENCIKNVVNFLFSFADKFYYVQKLEEASFKDPLTGLYNRRYFMIMLKNEIRRAKRYGTKSSVMMIDLDGLKQINDTFGHDKGDLAIKTLAQAMISSTRVTDVCARFGGDEFAILLPQTPVDKAQVIVYRLKETLEKFNSESTEKFKIHFSAGITSIIKADDDEGINTLKRADELLYKAKSLGKNLIIIDNLYNE</sequence>
<dbReference type="PROSITE" id="PS50887">
    <property type="entry name" value="GGDEF"/>
    <property type="match status" value="1"/>
</dbReference>
<dbReference type="PANTHER" id="PTHR45138">
    <property type="entry name" value="REGULATORY COMPONENTS OF SENSORY TRANSDUCTION SYSTEM"/>
    <property type="match status" value="1"/>
</dbReference>
<dbReference type="SMART" id="SM00091">
    <property type="entry name" value="PAS"/>
    <property type="match status" value="1"/>
</dbReference>
<evidence type="ECO:0000313" key="3">
    <source>
        <dbReference type="EMBL" id="ABS60853.1"/>
    </source>
</evidence>
<dbReference type="EMBL" id="CP000771">
    <property type="protein sequence ID" value="ABS60853.1"/>
    <property type="molecule type" value="Genomic_DNA"/>
</dbReference>
<dbReference type="Gene3D" id="3.30.70.270">
    <property type="match status" value="1"/>
</dbReference>
<dbReference type="FunFam" id="3.30.70.270:FF:000001">
    <property type="entry name" value="Diguanylate cyclase domain protein"/>
    <property type="match status" value="1"/>
</dbReference>
<feature type="domain" description="PAS" evidence="1">
    <location>
        <begin position="126"/>
        <end position="181"/>
    </location>
</feature>
<dbReference type="SUPFAM" id="SSF55073">
    <property type="entry name" value="Nucleotide cyclase"/>
    <property type="match status" value="1"/>
</dbReference>
<dbReference type="Pfam" id="PF00990">
    <property type="entry name" value="GGDEF"/>
    <property type="match status" value="1"/>
</dbReference>